<protein>
    <submittedName>
        <fullName evidence="1">Uncharacterized protein</fullName>
    </submittedName>
</protein>
<accession>A0A1U7LS81</accession>
<dbReference type="Proteomes" id="UP000186594">
    <property type="component" value="Unassembled WGS sequence"/>
</dbReference>
<keyword evidence="2" id="KW-1185">Reference proteome</keyword>
<reference evidence="1 2" key="1">
    <citation type="submission" date="2016-04" db="EMBL/GenBank/DDBJ databases">
        <title>Evolutionary innovation and constraint leading to complex multicellularity in the Ascomycota.</title>
        <authorList>
            <person name="Cisse O."/>
            <person name="Nguyen A."/>
            <person name="Hewitt D.A."/>
            <person name="Jedd G."/>
            <person name="Stajich J.E."/>
        </authorList>
    </citation>
    <scope>NUCLEOTIDE SEQUENCE [LARGE SCALE GENOMIC DNA]</scope>
    <source>
        <strain evidence="1 2">DAH-3</strain>
    </source>
</reference>
<dbReference type="AlphaFoldDB" id="A0A1U7LS81"/>
<organism evidence="1 2">
    <name type="scientific">Neolecta irregularis (strain DAH-3)</name>
    <dbReference type="NCBI Taxonomy" id="1198029"/>
    <lineage>
        <taxon>Eukaryota</taxon>
        <taxon>Fungi</taxon>
        <taxon>Dikarya</taxon>
        <taxon>Ascomycota</taxon>
        <taxon>Taphrinomycotina</taxon>
        <taxon>Neolectales</taxon>
        <taxon>Neolectaceae</taxon>
        <taxon>Neolecta</taxon>
    </lineage>
</organism>
<evidence type="ECO:0000313" key="2">
    <source>
        <dbReference type="Proteomes" id="UP000186594"/>
    </source>
</evidence>
<dbReference type="EMBL" id="LXFE01000396">
    <property type="protein sequence ID" value="OLL25478.1"/>
    <property type="molecule type" value="Genomic_DNA"/>
</dbReference>
<sequence length="299" mass="34315">MLSSSYSYRIHLNFHFPLYRPTPSSSGSNSPFEVTLNEFAPLLWKSETIDIKVGWPLTFLPYAFHTNFKHCHNVPFTIIDNIKRLSRCPLSLDISVYAAPYISAGTQTRISFNITLSNKKMKLNPTFSKLEIVQFKQSEEIGCWKVDEYKRMPSNMTAFIRDEFGVSDEETEHVFRLTYFYEVEGKDGSFSFNIPTRILSRLSPVVGRIMPSKEINDLIIYHQDTQLARYRQTFVESIMGTPAQKSNNSRFEEMKSWVSSLLTIVQPSVIDDDAKTSESDEGIFTDSGSWVSITSYLLP</sequence>
<proteinExistence type="predicted"/>
<gene>
    <name evidence="1" type="ORF">NEOLI_002765</name>
</gene>
<name>A0A1U7LS81_NEOID</name>
<evidence type="ECO:0000313" key="1">
    <source>
        <dbReference type="EMBL" id="OLL25478.1"/>
    </source>
</evidence>
<comment type="caution">
    <text evidence="1">The sequence shown here is derived from an EMBL/GenBank/DDBJ whole genome shotgun (WGS) entry which is preliminary data.</text>
</comment>